<dbReference type="Proteomes" id="UP001156389">
    <property type="component" value="Unassembled WGS sequence"/>
</dbReference>
<dbReference type="EMBL" id="JAJAGO010000006">
    <property type="protein sequence ID" value="MCT2590961.1"/>
    <property type="molecule type" value="Genomic_DNA"/>
</dbReference>
<evidence type="ECO:0000313" key="6">
    <source>
        <dbReference type="Proteomes" id="UP001156389"/>
    </source>
</evidence>
<dbReference type="PANTHER" id="PTHR24096">
    <property type="entry name" value="LONG-CHAIN-FATTY-ACID--COA LIGASE"/>
    <property type="match status" value="1"/>
</dbReference>
<feature type="domain" description="AMP-binding enzyme C-terminal" evidence="4">
    <location>
        <begin position="450"/>
        <end position="525"/>
    </location>
</feature>
<feature type="domain" description="AMP-dependent synthetase/ligase" evidence="3">
    <location>
        <begin position="32"/>
        <end position="399"/>
    </location>
</feature>
<dbReference type="Pfam" id="PF00501">
    <property type="entry name" value="AMP-binding"/>
    <property type="match status" value="1"/>
</dbReference>
<dbReference type="InterPro" id="IPR025110">
    <property type="entry name" value="AMP-bd_C"/>
</dbReference>
<dbReference type="Gene3D" id="3.30.300.30">
    <property type="match status" value="1"/>
</dbReference>
<evidence type="ECO:0000256" key="2">
    <source>
        <dbReference type="ARBA" id="ARBA00022598"/>
    </source>
</evidence>
<proteinExistence type="inferred from homology"/>
<dbReference type="SUPFAM" id="SSF56801">
    <property type="entry name" value="Acetyl-CoA synthetase-like"/>
    <property type="match status" value="1"/>
</dbReference>
<keyword evidence="6" id="KW-1185">Reference proteome</keyword>
<protein>
    <submittedName>
        <fullName evidence="5">AMP-binding protein</fullName>
    </submittedName>
</protein>
<dbReference type="InterPro" id="IPR020845">
    <property type="entry name" value="AMP-binding_CS"/>
</dbReference>
<sequence length="545" mass="58903">MRENPSAAASTSLSTQPRAFQNYVESVLEILARDPERLVLTDTNGEKISAGALHDSVHRTAAELADRGIGRGTTVSLLTGNRPEALSARYAANLLGARVAFLHEVVHTHIAPDVVAHIVKSIDSGILLIDPALHEMAEALLSHPDHPTVLFLGPSPLGEDLTSCAARHDGRRLASAAHPDDDWCIRLTGGTTGIPKSVCMTYANYQDVVIDRVTLLNRRSPHLPHTDTPPCFLACASIAHSAGTTTDATLLAGGRVVLQRQFVPGEVLAAIARERVTDVWMLSPMLGQVLDHPSAGSTDVSSLRRVSYGGHLLAADRWRRANEVFGPVLYGWYGQTEAGLMTEVQPHEHTLIGRTGQITAGRPVPGAEIAVCDSAGNRLKPGETGEIRARSPQVMSGYWKQPELSAELLEDGWLRTGDAGYLDDAGYLYISGRIKEMIKLVGSHQVFPAELESFLLSHPAVEHCMVFGVRRPDDSEEVHAAIVPTPGHTVDNNLIRDFVVTHKGKMYVPSALHMLTEMPLNAVGKPDKKQVQTQLGVSESSVTVY</sequence>
<dbReference type="PROSITE" id="PS00455">
    <property type="entry name" value="AMP_BINDING"/>
    <property type="match status" value="1"/>
</dbReference>
<evidence type="ECO:0000259" key="4">
    <source>
        <dbReference type="Pfam" id="PF13193"/>
    </source>
</evidence>
<dbReference type="RefSeq" id="WP_260218289.1">
    <property type="nucleotide sequence ID" value="NZ_JAJAGO010000006.1"/>
</dbReference>
<dbReference type="PANTHER" id="PTHR24096:SF149">
    <property type="entry name" value="AMP-BINDING DOMAIN-CONTAINING PROTEIN-RELATED"/>
    <property type="match status" value="1"/>
</dbReference>
<dbReference type="Pfam" id="PF13193">
    <property type="entry name" value="AMP-binding_C"/>
    <property type="match status" value="1"/>
</dbReference>
<accession>A0ABT2JSU8</accession>
<organism evidence="5 6">
    <name type="scientific">Streptomyces gossypii</name>
    <dbReference type="NCBI Taxonomy" id="2883101"/>
    <lineage>
        <taxon>Bacteria</taxon>
        <taxon>Bacillati</taxon>
        <taxon>Actinomycetota</taxon>
        <taxon>Actinomycetes</taxon>
        <taxon>Kitasatosporales</taxon>
        <taxon>Streptomycetaceae</taxon>
        <taxon>Streptomyces</taxon>
    </lineage>
</organism>
<gene>
    <name evidence="5" type="ORF">LHJ74_13750</name>
</gene>
<dbReference type="InterPro" id="IPR045851">
    <property type="entry name" value="AMP-bd_C_sf"/>
</dbReference>
<dbReference type="Gene3D" id="3.40.50.12780">
    <property type="entry name" value="N-terminal domain of ligase-like"/>
    <property type="match status" value="1"/>
</dbReference>
<comment type="caution">
    <text evidence="5">The sequence shown here is derived from an EMBL/GenBank/DDBJ whole genome shotgun (WGS) entry which is preliminary data.</text>
</comment>
<keyword evidence="2" id="KW-0436">Ligase</keyword>
<evidence type="ECO:0000256" key="1">
    <source>
        <dbReference type="ARBA" id="ARBA00006432"/>
    </source>
</evidence>
<evidence type="ECO:0000259" key="3">
    <source>
        <dbReference type="Pfam" id="PF00501"/>
    </source>
</evidence>
<name>A0ABT2JSU8_9ACTN</name>
<reference evidence="5 6" key="1">
    <citation type="submission" date="2021-10" db="EMBL/GenBank/DDBJ databases">
        <title>Streptomyces gossypii sp. nov., isolated from soil collected from cotton field.</title>
        <authorList>
            <person name="Ge X."/>
            <person name="Chen X."/>
            <person name="Liu W."/>
        </authorList>
    </citation>
    <scope>NUCLEOTIDE SEQUENCE [LARGE SCALE GENOMIC DNA]</scope>
    <source>
        <strain evidence="5 6">N2-109</strain>
    </source>
</reference>
<comment type="similarity">
    <text evidence="1">Belongs to the ATP-dependent AMP-binding enzyme family.</text>
</comment>
<dbReference type="InterPro" id="IPR042099">
    <property type="entry name" value="ANL_N_sf"/>
</dbReference>
<evidence type="ECO:0000313" key="5">
    <source>
        <dbReference type="EMBL" id="MCT2590961.1"/>
    </source>
</evidence>
<dbReference type="InterPro" id="IPR000873">
    <property type="entry name" value="AMP-dep_synth/lig_dom"/>
</dbReference>